<evidence type="ECO:0000256" key="12">
    <source>
        <dbReference type="PIRSR" id="PIRSR004803-2"/>
    </source>
</evidence>
<gene>
    <name evidence="10" type="primary">rnj</name>
    <name evidence="15" type="ORF">HMPREF9225_1743</name>
</gene>
<dbReference type="InterPro" id="IPR036866">
    <property type="entry name" value="RibonucZ/Hydroxyglut_hydro"/>
</dbReference>
<dbReference type="InterPro" id="IPR004613">
    <property type="entry name" value="RNase_J"/>
</dbReference>
<sequence length="563" mass="62823">MKNYRRIKSMQNNNKLKIIPLGGLHEIGKNMTVVEYRDSIIIVDCGLTFPEDEMLGIDIVIPDFTYLINNKNKIKGLVLTHGHEDHIGAVPYLLKELDIPIYGTPLTMGLLENKLKEHRIPLSCLKVVNQGDRIKLGKFEVEWVRVNHSIPDSSSIYIKSPIGNVFVTGDFKVDFTPISGEPIDLTRLGEIGKEGVLAMVGESTNVLRKGYTMSESNVGETFNRIFQSCMNNRIIIATFASNVHRVQQIINSAEKFGRKVVLSGRSMETMMDTARRLGYVDVKKNTIIDINQMKKYKPEETVVITTGSQGEPMSALTRIAFGEHRKIQATAEDVIILSATPIPGNENSVAKVINKLMETGSKVIYEALSEIHVSGHACQEELKMMLSLIKPKYFVPAHGEVRHLLKHAELATQMGTDPSDIFILENGDVLEFNKKSAAITGSVPSGNTLVDGLGIGDVGNIVLRDRKHLSEDGLIVVVITISKQEGKVVSGPDIISRGFVYVRESVDLMDEARDMVKKTLDKCDRKSISDWSTLKTNIREDLRGFLYHRTKRNPMILPIIMEI</sequence>
<dbReference type="GO" id="GO:0005737">
    <property type="term" value="C:cytoplasm"/>
    <property type="evidence" value="ECO:0007669"/>
    <property type="project" value="UniProtKB-SubCell"/>
</dbReference>
<evidence type="ECO:0000256" key="11">
    <source>
        <dbReference type="PIRSR" id="PIRSR004803-1"/>
    </source>
</evidence>
<evidence type="ECO:0000256" key="2">
    <source>
        <dbReference type="ARBA" id="ARBA00022490"/>
    </source>
</evidence>
<dbReference type="PANTHER" id="PTHR43694:SF1">
    <property type="entry name" value="RIBONUCLEASE J"/>
    <property type="match status" value="1"/>
</dbReference>
<dbReference type="EC" id="3.1.-.-" evidence="10"/>
<evidence type="ECO:0000256" key="9">
    <source>
        <dbReference type="ARBA" id="ARBA00022884"/>
    </source>
</evidence>
<name>E0NNK4_9FIRM</name>
<dbReference type="Gene3D" id="3.60.15.10">
    <property type="entry name" value="Ribonuclease Z/Hydroxyacylglutathione hydrolase-like"/>
    <property type="match status" value="1"/>
</dbReference>
<dbReference type="GO" id="GO:0006364">
    <property type="term" value="P:rRNA processing"/>
    <property type="evidence" value="ECO:0007669"/>
    <property type="project" value="UniProtKB-UniRule"/>
</dbReference>
<dbReference type="InterPro" id="IPR011108">
    <property type="entry name" value="RMMBL"/>
</dbReference>
<protein>
    <recommendedName>
        <fullName evidence="10">Ribonuclease J</fullName>
        <shortName evidence="10">RNase J</shortName>
        <ecNumber evidence="10">3.1.-.-</ecNumber>
    </recommendedName>
</protein>
<organism evidence="15 16">
    <name type="scientific">Peptoniphilus duerdenii ATCC BAA-1640</name>
    <dbReference type="NCBI Taxonomy" id="862517"/>
    <lineage>
        <taxon>Bacteria</taxon>
        <taxon>Bacillati</taxon>
        <taxon>Bacillota</taxon>
        <taxon>Tissierellia</taxon>
        <taxon>Tissierellales</taxon>
        <taxon>Peptoniphilaceae</taxon>
        <taxon>Peptoniphilus</taxon>
    </lineage>
</organism>
<comment type="subcellular location">
    <subcellularLocation>
        <location evidence="1 10">Cytoplasm</location>
    </subcellularLocation>
</comment>
<dbReference type="HOGENOM" id="CLU_008727_3_1_9"/>
<dbReference type="NCBIfam" id="TIGR00649">
    <property type="entry name" value="MG423"/>
    <property type="match status" value="1"/>
</dbReference>
<feature type="binding site" evidence="13">
    <location>
        <position position="86"/>
    </location>
    <ligand>
        <name>Zn(2+)</name>
        <dbReference type="ChEBI" id="CHEBI:29105"/>
        <label>1</label>
        <note>catalytic</note>
    </ligand>
</feature>
<dbReference type="HAMAP" id="MF_01491">
    <property type="entry name" value="RNase_J_bact"/>
    <property type="match status" value="1"/>
</dbReference>
<dbReference type="GO" id="GO:0008270">
    <property type="term" value="F:zinc ion binding"/>
    <property type="evidence" value="ECO:0007669"/>
    <property type="project" value="InterPro"/>
</dbReference>
<keyword evidence="9 10" id="KW-0694">RNA-binding</keyword>
<dbReference type="Gene3D" id="3.40.50.10710">
    <property type="entry name" value="Metallo-hydrolase/oxidoreductase"/>
    <property type="match status" value="1"/>
</dbReference>
<evidence type="ECO:0000256" key="8">
    <source>
        <dbReference type="ARBA" id="ARBA00022839"/>
    </source>
</evidence>
<dbReference type="EMBL" id="AEEH01000050">
    <property type="protein sequence ID" value="EFM24607.1"/>
    <property type="molecule type" value="Genomic_DNA"/>
</dbReference>
<dbReference type="GO" id="GO:0004521">
    <property type="term" value="F:RNA endonuclease activity"/>
    <property type="evidence" value="ECO:0007669"/>
    <property type="project" value="UniProtKB-UniRule"/>
</dbReference>
<dbReference type="Pfam" id="PF17770">
    <property type="entry name" value="RNase_J_C"/>
    <property type="match status" value="1"/>
</dbReference>
<dbReference type="GO" id="GO:0004534">
    <property type="term" value="F:5'-3' RNA exonuclease activity"/>
    <property type="evidence" value="ECO:0007669"/>
    <property type="project" value="UniProtKB-UniRule"/>
</dbReference>
<comment type="similarity">
    <text evidence="10">Belongs to the metallo-beta-lactamase superfamily. RNA-metabolizing metallo-beta-lactamase-like family. Bacterial RNase J subfamily.</text>
</comment>
<feature type="binding site" evidence="13">
    <location>
        <position position="85"/>
    </location>
    <ligand>
        <name>Zn(2+)</name>
        <dbReference type="ChEBI" id="CHEBI:29105"/>
        <label>1</label>
        <note>catalytic</note>
    </ligand>
</feature>
<comment type="caution">
    <text evidence="15">The sequence shown here is derived from an EMBL/GenBank/DDBJ whole genome shotgun (WGS) entry which is preliminary data.</text>
</comment>
<evidence type="ECO:0000256" key="7">
    <source>
        <dbReference type="ARBA" id="ARBA00022833"/>
    </source>
</evidence>
<feature type="active site" description="Proton acceptor" evidence="11">
    <location>
        <position position="376"/>
    </location>
</feature>
<comment type="subunit">
    <text evidence="10">Homodimer, may be a subunit of the RNA degradosome.</text>
</comment>
<dbReference type="InterPro" id="IPR042173">
    <property type="entry name" value="RNase_J_2"/>
</dbReference>
<dbReference type="InterPro" id="IPR001587">
    <property type="entry name" value="RNase_J_CS"/>
</dbReference>
<dbReference type="PANTHER" id="PTHR43694">
    <property type="entry name" value="RIBONUCLEASE J"/>
    <property type="match status" value="1"/>
</dbReference>
<accession>E0NNK4</accession>
<dbReference type="InterPro" id="IPR041636">
    <property type="entry name" value="RNase_J_C"/>
</dbReference>
<evidence type="ECO:0000256" key="10">
    <source>
        <dbReference type="HAMAP-Rule" id="MF_01491"/>
    </source>
</evidence>
<dbReference type="SMART" id="SM00849">
    <property type="entry name" value="Lactamase_B"/>
    <property type="match status" value="1"/>
</dbReference>
<feature type="binding site" evidence="13">
    <location>
        <position position="58"/>
    </location>
    <ligand>
        <name>Ca(2+)</name>
        <dbReference type="ChEBI" id="CHEBI:29108"/>
    </ligand>
</feature>
<keyword evidence="7 13" id="KW-0862">Zinc</keyword>
<evidence type="ECO:0000259" key="14">
    <source>
        <dbReference type="SMART" id="SM00849"/>
    </source>
</evidence>
<feature type="binding site" evidence="13">
    <location>
        <position position="83"/>
    </location>
    <ligand>
        <name>Zn(2+)</name>
        <dbReference type="ChEBI" id="CHEBI:29105"/>
        <label>1</label>
        <note>catalytic</note>
    </ligand>
</feature>
<keyword evidence="8 10" id="KW-0269">Exonuclease</keyword>
<keyword evidence="2 10" id="KW-0963">Cytoplasm</keyword>
<feature type="domain" description="Metallo-beta-lactamase" evidence="14">
    <location>
        <begin position="28"/>
        <end position="222"/>
    </location>
</feature>
<feature type="binding site" evidence="13">
    <location>
        <position position="451"/>
    </location>
    <ligand>
        <name>Ca(2+)</name>
        <dbReference type="ChEBI" id="CHEBI:29108"/>
    </ligand>
</feature>
<dbReference type="InterPro" id="IPR055132">
    <property type="entry name" value="RNase_J_b_CASP"/>
</dbReference>
<feature type="binding site" evidence="13">
    <location>
        <position position="398"/>
    </location>
    <ligand>
        <name>Zn(2+)</name>
        <dbReference type="ChEBI" id="CHEBI:29105"/>
        <label>1</label>
        <note>catalytic</note>
    </ligand>
</feature>
<evidence type="ECO:0000256" key="3">
    <source>
        <dbReference type="ARBA" id="ARBA00022722"/>
    </source>
</evidence>
<dbReference type="Pfam" id="PF22505">
    <property type="entry name" value="RNase_J_b_CASP"/>
    <property type="match status" value="1"/>
</dbReference>
<dbReference type="Gene3D" id="3.10.20.580">
    <property type="match status" value="1"/>
</dbReference>
<dbReference type="PIRSF" id="PIRSF004803">
    <property type="entry name" value="RnjA"/>
    <property type="match status" value="1"/>
</dbReference>
<feature type="binding site" evidence="12">
    <location>
        <begin position="240"/>
        <end position="242"/>
    </location>
    <ligand>
        <name>substrate</name>
    </ligand>
</feature>
<keyword evidence="4 13" id="KW-0479">Metal-binding</keyword>
<dbReference type="GO" id="GO:0003723">
    <property type="term" value="F:RNA binding"/>
    <property type="evidence" value="ECO:0007669"/>
    <property type="project" value="UniProtKB-UniRule"/>
</dbReference>
<keyword evidence="5 10" id="KW-0255">Endonuclease</keyword>
<dbReference type="AlphaFoldDB" id="E0NNK4"/>
<keyword evidence="13" id="KW-0106">Calcium</keyword>
<dbReference type="InterPro" id="IPR030854">
    <property type="entry name" value="RNase_J_bac"/>
</dbReference>
<feature type="binding site" evidence="13">
    <location>
        <position position="170"/>
    </location>
    <ligand>
        <name>Zn(2+)</name>
        <dbReference type="ChEBI" id="CHEBI:29105"/>
        <label>1</label>
        <note>catalytic</note>
    </ligand>
</feature>
<evidence type="ECO:0000256" key="4">
    <source>
        <dbReference type="ARBA" id="ARBA00022723"/>
    </source>
</evidence>
<comment type="function">
    <text evidence="10">An RNase that has 5'-3' exonuclease and possibly endonuclease activity. Involved in maturation of rRNA and in some organisms also mRNA maturation and/or decay.</text>
</comment>
<keyword evidence="10" id="KW-0698">rRNA processing</keyword>
<feature type="binding site" evidence="13">
    <location>
        <position position="148"/>
    </location>
    <ligand>
        <name>Zn(2+)</name>
        <dbReference type="ChEBI" id="CHEBI:29105"/>
        <label>1</label>
        <note>catalytic</note>
    </ligand>
</feature>
<keyword evidence="3 10" id="KW-0540">Nuclease</keyword>
<evidence type="ECO:0000256" key="6">
    <source>
        <dbReference type="ARBA" id="ARBA00022801"/>
    </source>
</evidence>
<proteinExistence type="inferred from homology"/>
<evidence type="ECO:0000313" key="16">
    <source>
        <dbReference type="Proteomes" id="UP000003280"/>
    </source>
</evidence>
<feature type="active site" description="Proton donor" evidence="11">
    <location>
        <position position="202"/>
    </location>
</feature>
<dbReference type="CDD" id="cd07714">
    <property type="entry name" value="RNaseJ_MBL-fold"/>
    <property type="match status" value="1"/>
</dbReference>
<dbReference type="Proteomes" id="UP000003280">
    <property type="component" value="Unassembled WGS sequence"/>
</dbReference>
<dbReference type="Pfam" id="PF00753">
    <property type="entry name" value="Lactamase_B"/>
    <property type="match status" value="1"/>
</dbReference>
<keyword evidence="6 10" id="KW-0378">Hydrolase</keyword>
<comment type="cofactor">
    <cofactor evidence="13">
        <name>Zn(2+)</name>
        <dbReference type="ChEBI" id="CHEBI:29105"/>
    </cofactor>
    <text evidence="13">Binds 2 Zn(2+) ions per subunit. It is not clear if Zn(2+) or Mg(2+) is physiologically important.</text>
</comment>
<evidence type="ECO:0000256" key="1">
    <source>
        <dbReference type="ARBA" id="ARBA00004496"/>
    </source>
</evidence>
<keyword evidence="16" id="KW-1185">Reference proteome</keyword>
<dbReference type="PROSITE" id="PS01292">
    <property type="entry name" value="UPF0036"/>
    <property type="match status" value="1"/>
</dbReference>
<dbReference type="STRING" id="862517.HMPREF9225_1743"/>
<dbReference type="SUPFAM" id="SSF56281">
    <property type="entry name" value="Metallo-hydrolase/oxidoreductase"/>
    <property type="match status" value="1"/>
</dbReference>
<evidence type="ECO:0000256" key="5">
    <source>
        <dbReference type="ARBA" id="ARBA00022759"/>
    </source>
</evidence>
<dbReference type="InterPro" id="IPR001279">
    <property type="entry name" value="Metallo-B-lactamas"/>
</dbReference>
<evidence type="ECO:0000313" key="15">
    <source>
        <dbReference type="EMBL" id="EFM24607.1"/>
    </source>
</evidence>
<reference evidence="15 16" key="1">
    <citation type="submission" date="2010-07" db="EMBL/GenBank/DDBJ databases">
        <authorList>
            <person name="Muzny D."/>
            <person name="Qin X."/>
            <person name="Deng J."/>
            <person name="Jiang H."/>
            <person name="Liu Y."/>
            <person name="Qu J."/>
            <person name="Song X.-Z."/>
            <person name="Zhang L."/>
            <person name="Thornton R."/>
            <person name="Coyle M."/>
            <person name="Francisco L."/>
            <person name="Jackson L."/>
            <person name="Javaid M."/>
            <person name="Korchina V."/>
            <person name="Kovar C."/>
            <person name="Mata R."/>
            <person name="Mathew T."/>
            <person name="Ngo R."/>
            <person name="Nguyen L."/>
            <person name="Nguyen N."/>
            <person name="Okwuonu G."/>
            <person name="Ongeri F."/>
            <person name="Pham C."/>
            <person name="Simmons D."/>
            <person name="Wilczek-Boney K."/>
            <person name="Hale W."/>
            <person name="Jakkamsetti A."/>
            <person name="Pham P."/>
            <person name="Ruth R."/>
            <person name="San Lucas F."/>
            <person name="Warren J."/>
            <person name="Zhang J."/>
            <person name="Zhao Z."/>
            <person name="Zhou C."/>
            <person name="Zhu D."/>
            <person name="Lee S."/>
            <person name="Bess C."/>
            <person name="Blankenburg K."/>
            <person name="Forbes L."/>
            <person name="Fu Q."/>
            <person name="Gubbala S."/>
            <person name="Hirani K."/>
            <person name="Jayaseelan J.C."/>
            <person name="Lara F."/>
            <person name="Munidasa M."/>
            <person name="Palculict T."/>
            <person name="Patil S."/>
            <person name="Pu L.-L."/>
            <person name="Saada N."/>
            <person name="Tang L."/>
            <person name="Weissenberger G."/>
            <person name="Zhu Y."/>
            <person name="Hemphill L."/>
            <person name="Shang Y."/>
            <person name="Youmans B."/>
            <person name="Ayvaz T."/>
            <person name="Ross M."/>
            <person name="Santibanez J."/>
            <person name="Aqrawi P."/>
            <person name="Gross S."/>
            <person name="Joshi V."/>
            <person name="Fowler G."/>
            <person name="Nazareth L."/>
            <person name="Reid J."/>
            <person name="Worley K."/>
            <person name="Petrosino J."/>
            <person name="Highlander S."/>
            <person name="Gibbs R."/>
        </authorList>
    </citation>
    <scope>NUCLEOTIDE SEQUENCE [LARGE SCALE GENOMIC DNA]</scope>
    <source>
        <strain evidence="15 16">ATCC BAA-1640</strain>
    </source>
</reference>
<feature type="binding site" evidence="13">
    <location>
        <position position="81"/>
    </location>
    <ligand>
        <name>Zn(2+)</name>
        <dbReference type="ChEBI" id="CHEBI:29105"/>
        <label>1</label>
        <note>catalytic</note>
    </ligand>
</feature>
<dbReference type="eggNOG" id="COG0595">
    <property type="taxonomic scope" value="Bacteria"/>
</dbReference>
<comment type="cofactor">
    <cofactor evidence="13">
        <name>Ca(2+)</name>
        <dbReference type="ChEBI" id="CHEBI:29108"/>
    </cofactor>
    <text evidence="13">Binds 1 Ca(2+) cation per subunit. Seen in 1 crystal structure, it is not clear if it is physiologically important.</text>
</comment>
<dbReference type="FunFam" id="3.10.20.580:FF:000001">
    <property type="entry name" value="Ribonuclease J"/>
    <property type="match status" value="1"/>
</dbReference>
<dbReference type="Pfam" id="PF07521">
    <property type="entry name" value="RMMBL"/>
    <property type="match status" value="1"/>
</dbReference>
<feature type="binding site" evidence="13">
    <location>
        <position position="56"/>
    </location>
    <ligand>
        <name>Ca(2+)</name>
        <dbReference type="ChEBI" id="CHEBI:29108"/>
    </ligand>
</feature>
<feature type="binding site" evidence="10 12">
    <location>
        <begin position="372"/>
        <end position="376"/>
    </location>
    <ligand>
        <name>substrate</name>
    </ligand>
</feature>
<evidence type="ECO:0000256" key="13">
    <source>
        <dbReference type="PIRSR" id="PIRSR004803-3"/>
    </source>
</evidence>